<dbReference type="AlphaFoldDB" id="A0A0E9Q1R5"/>
<reference evidence="1" key="2">
    <citation type="journal article" date="2015" name="Fish Shellfish Immunol.">
        <title>Early steps in the European eel (Anguilla anguilla)-Vibrio vulnificus interaction in the gills: Role of the RtxA13 toxin.</title>
        <authorList>
            <person name="Callol A."/>
            <person name="Pajuelo D."/>
            <person name="Ebbesson L."/>
            <person name="Teles M."/>
            <person name="MacKenzie S."/>
            <person name="Amaro C."/>
        </authorList>
    </citation>
    <scope>NUCLEOTIDE SEQUENCE</scope>
</reference>
<dbReference type="EMBL" id="GBXM01098120">
    <property type="protein sequence ID" value="JAH10457.1"/>
    <property type="molecule type" value="Transcribed_RNA"/>
</dbReference>
<protein>
    <submittedName>
        <fullName evidence="1">Uncharacterized protein</fullName>
    </submittedName>
</protein>
<evidence type="ECO:0000313" key="1">
    <source>
        <dbReference type="EMBL" id="JAH10457.1"/>
    </source>
</evidence>
<reference evidence="1" key="1">
    <citation type="submission" date="2014-11" db="EMBL/GenBank/DDBJ databases">
        <authorList>
            <person name="Amaro Gonzalez C."/>
        </authorList>
    </citation>
    <scope>NUCLEOTIDE SEQUENCE</scope>
</reference>
<sequence>MLGLHSLKSHTSFRNCHCPQFCCLVRTPQPIIMHKAMGPSSAVFPAC</sequence>
<name>A0A0E9Q1R5_ANGAN</name>
<accession>A0A0E9Q1R5</accession>
<organism evidence="1">
    <name type="scientific">Anguilla anguilla</name>
    <name type="common">European freshwater eel</name>
    <name type="synonym">Muraena anguilla</name>
    <dbReference type="NCBI Taxonomy" id="7936"/>
    <lineage>
        <taxon>Eukaryota</taxon>
        <taxon>Metazoa</taxon>
        <taxon>Chordata</taxon>
        <taxon>Craniata</taxon>
        <taxon>Vertebrata</taxon>
        <taxon>Euteleostomi</taxon>
        <taxon>Actinopterygii</taxon>
        <taxon>Neopterygii</taxon>
        <taxon>Teleostei</taxon>
        <taxon>Anguilliformes</taxon>
        <taxon>Anguillidae</taxon>
        <taxon>Anguilla</taxon>
    </lineage>
</organism>
<proteinExistence type="predicted"/>